<dbReference type="RefSeq" id="WP_066061447.1">
    <property type="nucleotide sequence ID" value="NZ_CP013015.1"/>
</dbReference>
<keyword evidence="2" id="KW-1185">Reference proteome</keyword>
<dbReference type="KEGG" id="daw:HS1_000864"/>
<reference evidence="1 2" key="1">
    <citation type="submission" date="2015-10" db="EMBL/GenBank/DDBJ databases">
        <title>Candidatus Desulfofervidus auxilii, a hydrogenotrophic sulfate-reducing bacterium involved in the thermophilic anaerobic oxidation of methane.</title>
        <authorList>
            <person name="Krukenberg V."/>
            <person name="Richter M."/>
            <person name="Wegener G."/>
        </authorList>
    </citation>
    <scope>NUCLEOTIDE SEQUENCE [LARGE SCALE GENOMIC DNA]</scope>
    <source>
        <strain evidence="1 2">HS1</strain>
    </source>
</reference>
<evidence type="ECO:0000313" key="2">
    <source>
        <dbReference type="Proteomes" id="UP000070560"/>
    </source>
</evidence>
<evidence type="ECO:0000313" key="1">
    <source>
        <dbReference type="EMBL" id="AMM40668.1"/>
    </source>
</evidence>
<accession>A0A7U4THY0</accession>
<sequence length="85" mass="9971">MARPNTNNERMFTQRHVIPIRNGELLILVYEDRRGDPYLVIKRIKKTKSGRVKEEEGVAVFRSELPAFYDRLFEILPQMGLKLAP</sequence>
<dbReference type="EMBL" id="CP013015">
    <property type="protein sequence ID" value="AMM40668.1"/>
    <property type="molecule type" value="Genomic_DNA"/>
</dbReference>
<name>A0A7U4THY0_DESA2</name>
<organism evidence="1 2">
    <name type="scientific">Desulfofervidus auxilii</name>
    <dbReference type="NCBI Taxonomy" id="1621989"/>
    <lineage>
        <taxon>Bacteria</taxon>
        <taxon>Pseudomonadati</taxon>
        <taxon>Thermodesulfobacteriota</taxon>
        <taxon>Candidatus Desulfofervidia</taxon>
        <taxon>Candidatus Desulfofervidales</taxon>
        <taxon>Candidatus Desulfofervidaceae</taxon>
        <taxon>Candidatus Desulfofervidus</taxon>
    </lineage>
</organism>
<gene>
    <name evidence="1" type="ORF">HS1_000864</name>
</gene>
<evidence type="ECO:0008006" key="3">
    <source>
        <dbReference type="Google" id="ProtNLM"/>
    </source>
</evidence>
<dbReference type="Proteomes" id="UP000070560">
    <property type="component" value="Chromosome"/>
</dbReference>
<proteinExistence type="predicted"/>
<protein>
    <recommendedName>
        <fullName evidence="3">DUF3276 family protein</fullName>
    </recommendedName>
</protein>
<dbReference type="AlphaFoldDB" id="A0A7U4THY0"/>